<sequence>MTDHFDEPKALDFSALQAILTSESVEAHASELHGVLTGLICAGFALEDKSYIAMLNDLFNQGDHFPSPVKLALTQLYHEIWGSVLDDAYSFNLLLPDDDDSIAERGNALGVWVQGFNLGFGLQQKDSPVLSAEVKEVLADFSEIANLSDEMEEDEATEQAYFEISEYVRISALLCFSELATLPSSGAKNAPKDNTTENKTLH</sequence>
<accession>A0A502L282</accession>
<dbReference type="EMBL" id="SAWY01000005">
    <property type="protein sequence ID" value="TPH18070.1"/>
    <property type="molecule type" value="Genomic_DNA"/>
</dbReference>
<proteinExistence type="inferred from homology"/>
<dbReference type="RefSeq" id="WP_140601694.1">
    <property type="nucleotide sequence ID" value="NZ_SAWY01000005.1"/>
</dbReference>
<dbReference type="InterPro" id="IPR011978">
    <property type="entry name" value="YgfB-like"/>
</dbReference>
<reference evidence="2 3" key="1">
    <citation type="submission" date="2019-01" db="EMBL/GenBank/DDBJ databases">
        <title>Litorilituus lipolytica sp. nov., isolated from intertidal sand of the Yellow Sea in China.</title>
        <authorList>
            <person name="Liu A."/>
        </authorList>
    </citation>
    <scope>NUCLEOTIDE SEQUENCE [LARGE SCALE GENOMIC DNA]</scope>
    <source>
        <strain evidence="2 3">RZ04</strain>
    </source>
</reference>
<evidence type="ECO:0000313" key="2">
    <source>
        <dbReference type="EMBL" id="TPH18070.1"/>
    </source>
</evidence>
<comment type="caution">
    <text evidence="2">The sequence shown here is derived from an EMBL/GenBank/DDBJ whole genome shotgun (WGS) entry which is preliminary data.</text>
</comment>
<dbReference type="InterPro" id="IPR036255">
    <property type="entry name" value="YgfB-like_sf"/>
</dbReference>
<protein>
    <submittedName>
        <fullName evidence="2">YecA family protein</fullName>
    </submittedName>
</protein>
<comment type="similarity">
    <text evidence="1">Belongs to the UPF0149 family.</text>
</comment>
<dbReference type="Gene3D" id="1.20.120.740">
    <property type="entry name" value="YgfB uncharacterised protein family UPF0149, PF03695"/>
    <property type="match status" value="1"/>
</dbReference>
<gene>
    <name evidence="2" type="ORF">EPA86_02850</name>
</gene>
<dbReference type="NCBIfam" id="TIGR02292">
    <property type="entry name" value="ygfB_yecA"/>
    <property type="match status" value="1"/>
</dbReference>
<dbReference type="PANTHER" id="PTHR37528:SF1">
    <property type="entry name" value="UPF0149 PROTEIN YGFB"/>
    <property type="match status" value="1"/>
</dbReference>
<dbReference type="GO" id="GO:0005829">
    <property type="term" value="C:cytosol"/>
    <property type="evidence" value="ECO:0007669"/>
    <property type="project" value="TreeGrafter"/>
</dbReference>
<evidence type="ECO:0000313" key="3">
    <source>
        <dbReference type="Proteomes" id="UP000315303"/>
    </source>
</evidence>
<dbReference type="Pfam" id="PF03695">
    <property type="entry name" value="UPF0149"/>
    <property type="match status" value="1"/>
</dbReference>
<name>A0A502L282_9GAMM</name>
<dbReference type="PANTHER" id="PTHR37528">
    <property type="entry name" value="UPF0149 PROTEIN YGFB"/>
    <property type="match status" value="1"/>
</dbReference>
<dbReference type="SUPFAM" id="SSF101327">
    <property type="entry name" value="YgfB-like"/>
    <property type="match status" value="1"/>
</dbReference>
<organism evidence="2 3">
    <name type="scientific">Litorilituus lipolyticus</name>
    <dbReference type="NCBI Taxonomy" id="2491017"/>
    <lineage>
        <taxon>Bacteria</taxon>
        <taxon>Pseudomonadati</taxon>
        <taxon>Pseudomonadota</taxon>
        <taxon>Gammaproteobacteria</taxon>
        <taxon>Alteromonadales</taxon>
        <taxon>Colwelliaceae</taxon>
        <taxon>Litorilituus</taxon>
    </lineage>
</organism>
<keyword evidence="3" id="KW-1185">Reference proteome</keyword>
<dbReference type="AlphaFoldDB" id="A0A502L282"/>
<evidence type="ECO:0000256" key="1">
    <source>
        <dbReference type="ARBA" id="ARBA00038308"/>
    </source>
</evidence>
<dbReference type="Proteomes" id="UP000315303">
    <property type="component" value="Unassembled WGS sequence"/>
</dbReference>
<dbReference type="OrthoDB" id="9783391at2"/>